<proteinExistence type="predicted"/>
<accession>A0A7J5XC14</accession>
<keyword evidence="4" id="KW-0863">Zinc-finger</keyword>
<keyword evidence="3" id="KW-0479">Metal-binding</keyword>
<dbReference type="EMBL" id="JAAKFY010000026">
    <property type="protein sequence ID" value="KAF3833878.1"/>
    <property type="molecule type" value="Genomic_DNA"/>
</dbReference>
<protein>
    <recommendedName>
        <fullName evidence="8">3CxxC-type domain-containing protein</fullName>
    </recommendedName>
</protein>
<feature type="domain" description="3CxxC-type" evidence="8">
    <location>
        <begin position="49"/>
        <end position="140"/>
    </location>
</feature>
<evidence type="ECO:0000313" key="10">
    <source>
        <dbReference type="Proteomes" id="UP000518266"/>
    </source>
</evidence>
<reference evidence="9 10" key="1">
    <citation type="submission" date="2020-03" db="EMBL/GenBank/DDBJ databases">
        <title>Dissostichus mawsoni Genome sequencing and assembly.</title>
        <authorList>
            <person name="Park H."/>
        </authorList>
    </citation>
    <scope>NUCLEOTIDE SEQUENCE [LARGE SCALE GENOMIC DNA]</scope>
    <source>
        <strain evidence="9">DM0001</strain>
        <tissue evidence="9">Muscle</tissue>
    </source>
</reference>
<keyword evidence="10" id="KW-1185">Reference proteome</keyword>
<keyword evidence="5" id="KW-0862">Zinc</keyword>
<dbReference type="OrthoDB" id="8121437at2759"/>
<dbReference type="Proteomes" id="UP000518266">
    <property type="component" value="Unassembled WGS sequence"/>
</dbReference>
<evidence type="ECO:0000256" key="3">
    <source>
        <dbReference type="ARBA" id="ARBA00022723"/>
    </source>
</evidence>
<evidence type="ECO:0000256" key="1">
    <source>
        <dbReference type="ARBA" id="ARBA00004167"/>
    </source>
</evidence>
<dbReference type="Pfam" id="PF13695">
    <property type="entry name" value="Zn_ribbon_3CxxC"/>
    <property type="match status" value="2"/>
</dbReference>
<dbReference type="InterPro" id="IPR027377">
    <property type="entry name" value="ZAR1/RTP1-5-like_Znf-3CxxC"/>
</dbReference>
<evidence type="ECO:0000256" key="2">
    <source>
        <dbReference type="ARBA" id="ARBA00022692"/>
    </source>
</evidence>
<evidence type="ECO:0000259" key="8">
    <source>
        <dbReference type="SMART" id="SM01328"/>
    </source>
</evidence>
<keyword evidence="6" id="KW-1133">Transmembrane helix</keyword>
<evidence type="ECO:0000256" key="4">
    <source>
        <dbReference type="ARBA" id="ARBA00022771"/>
    </source>
</evidence>
<dbReference type="GO" id="GO:0006612">
    <property type="term" value="P:protein targeting to membrane"/>
    <property type="evidence" value="ECO:0007669"/>
    <property type="project" value="TreeGrafter"/>
</dbReference>
<dbReference type="GO" id="GO:0031849">
    <property type="term" value="F:olfactory receptor binding"/>
    <property type="evidence" value="ECO:0007669"/>
    <property type="project" value="TreeGrafter"/>
</dbReference>
<feature type="domain" description="3CxxC-type" evidence="8">
    <location>
        <begin position="249"/>
        <end position="359"/>
    </location>
</feature>
<dbReference type="AlphaFoldDB" id="A0A7J5XC14"/>
<name>A0A7J5XC14_DISMA</name>
<sequence length="366" mass="42460">MWNETFEELLDDDNELDHGDQWTLNFSYTQGDTLTKEERKRGWKIFCHCAFGNLKCPSCSKVWSSAKVTMLFRYRLRGERGAVIMRPFGQACRSCHDDTYARPGFSEEEVERALLRLCAKIRRIATEKWMTTMSDASNHTLQIIPNHMSRTCVRPAVRAYAVKKMNRSLLGGYKYRDCVQSDIYKLNVVSSPSTRKWLPSLWNETFEELLDDDNELDHGDQWTLNFSYTQGDTLTKEERKRGWKIFCQRVFGNLKCPSCSKVWGSAKVTVLFRYRLRGERGAVIMRPFGQACRSCLDGTYARPGFSEEEVERALLRLCAKIRKNCYGEMDDNDVGREQPNSTNNFKPHVKELCEACSQGICREKED</sequence>
<keyword evidence="7" id="KW-0472">Membrane</keyword>
<comment type="caution">
    <text evidence="9">The sequence shown here is derived from an EMBL/GenBank/DDBJ whole genome shotgun (WGS) entry which is preliminary data.</text>
</comment>
<dbReference type="PANTHER" id="PTHR14402:SF20">
    <property type="entry name" value="RECEPTOR-TRANSPORTING PROTEIN 2"/>
    <property type="match status" value="1"/>
</dbReference>
<dbReference type="GO" id="GO:0008270">
    <property type="term" value="F:zinc ion binding"/>
    <property type="evidence" value="ECO:0007669"/>
    <property type="project" value="UniProtKB-KW"/>
</dbReference>
<organism evidence="9 10">
    <name type="scientific">Dissostichus mawsoni</name>
    <name type="common">Antarctic cod</name>
    <dbReference type="NCBI Taxonomy" id="36200"/>
    <lineage>
        <taxon>Eukaryota</taxon>
        <taxon>Metazoa</taxon>
        <taxon>Chordata</taxon>
        <taxon>Craniata</taxon>
        <taxon>Vertebrata</taxon>
        <taxon>Euteleostomi</taxon>
        <taxon>Actinopterygii</taxon>
        <taxon>Neopterygii</taxon>
        <taxon>Teleostei</taxon>
        <taxon>Neoteleostei</taxon>
        <taxon>Acanthomorphata</taxon>
        <taxon>Eupercaria</taxon>
        <taxon>Perciformes</taxon>
        <taxon>Notothenioidei</taxon>
        <taxon>Nototheniidae</taxon>
        <taxon>Dissostichus</taxon>
    </lineage>
</organism>
<dbReference type="InterPro" id="IPR026096">
    <property type="entry name" value="R-trans_p"/>
</dbReference>
<dbReference type="GO" id="GO:0051205">
    <property type="term" value="P:protein insertion into membrane"/>
    <property type="evidence" value="ECO:0007669"/>
    <property type="project" value="TreeGrafter"/>
</dbReference>
<comment type="subcellular location">
    <subcellularLocation>
        <location evidence="1">Membrane</location>
        <topology evidence="1">Single-pass membrane protein</topology>
    </subcellularLocation>
</comment>
<evidence type="ECO:0000256" key="6">
    <source>
        <dbReference type="ARBA" id="ARBA00022989"/>
    </source>
</evidence>
<evidence type="ECO:0000313" key="9">
    <source>
        <dbReference type="EMBL" id="KAF3833878.1"/>
    </source>
</evidence>
<evidence type="ECO:0000256" key="5">
    <source>
        <dbReference type="ARBA" id="ARBA00022833"/>
    </source>
</evidence>
<dbReference type="SMART" id="SM01328">
    <property type="entry name" value="zf-3CxxC"/>
    <property type="match status" value="2"/>
</dbReference>
<gene>
    <name evidence="9" type="ORF">F7725_025082</name>
</gene>
<dbReference type="PANTHER" id="PTHR14402">
    <property type="entry name" value="RECEPTOR TRANSPORTING PROTEIN"/>
    <property type="match status" value="1"/>
</dbReference>
<dbReference type="GO" id="GO:0016020">
    <property type="term" value="C:membrane"/>
    <property type="evidence" value="ECO:0007669"/>
    <property type="project" value="UniProtKB-SubCell"/>
</dbReference>
<keyword evidence="2" id="KW-0812">Transmembrane</keyword>
<evidence type="ECO:0000256" key="7">
    <source>
        <dbReference type="ARBA" id="ARBA00023136"/>
    </source>
</evidence>